<protein>
    <submittedName>
        <fullName evidence="1">Uncharacterized protein</fullName>
    </submittedName>
</protein>
<dbReference type="RefSeq" id="WP_121682377.1">
    <property type="nucleotide sequence ID" value="NZ_RCVZ01000019.1"/>
</dbReference>
<name>A0A3L7JV68_9BACI</name>
<accession>A0A3L7JV68</accession>
<evidence type="ECO:0000313" key="2">
    <source>
        <dbReference type="Proteomes" id="UP000276770"/>
    </source>
</evidence>
<dbReference type="Proteomes" id="UP000276770">
    <property type="component" value="Unassembled WGS sequence"/>
</dbReference>
<sequence length="111" mass="12202">MDNYYDCGCDGGYYQHKGKDEDRIVTCNCCVTGLEKAILNNFKCGDSIGITFFGEMSAAIYVGRFRGLKNSVLEVEDLLVPGTTSLVPLCDIDSIERGIPLQEQPLQIKLG</sequence>
<comment type="caution">
    <text evidence="1">The sequence shown here is derived from an EMBL/GenBank/DDBJ whole genome shotgun (WGS) entry which is preliminary data.</text>
</comment>
<proteinExistence type="predicted"/>
<gene>
    <name evidence="1" type="ORF">D9X91_19760</name>
</gene>
<organism evidence="1 2">
    <name type="scientific">Falsibacillus albus</name>
    <dbReference type="NCBI Taxonomy" id="2478915"/>
    <lineage>
        <taxon>Bacteria</taxon>
        <taxon>Bacillati</taxon>
        <taxon>Bacillota</taxon>
        <taxon>Bacilli</taxon>
        <taxon>Bacillales</taxon>
        <taxon>Bacillaceae</taxon>
        <taxon>Falsibacillus</taxon>
    </lineage>
</organism>
<keyword evidence="2" id="KW-1185">Reference proteome</keyword>
<dbReference type="EMBL" id="RCVZ01000019">
    <property type="protein sequence ID" value="RLQ92312.1"/>
    <property type="molecule type" value="Genomic_DNA"/>
</dbReference>
<dbReference type="OrthoDB" id="2969241at2"/>
<dbReference type="AlphaFoldDB" id="A0A3L7JV68"/>
<reference evidence="1 2" key="1">
    <citation type="submission" date="2018-10" db="EMBL/GenBank/DDBJ databases">
        <title>Falsibacillus sp. genome draft.</title>
        <authorList>
            <person name="Shi S."/>
        </authorList>
    </citation>
    <scope>NUCLEOTIDE SEQUENCE [LARGE SCALE GENOMIC DNA]</scope>
    <source>
        <strain evidence="1 2">GY 10110</strain>
    </source>
</reference>
<evidence type="ECO:0000313" key="1">
    <source>
        <dbReference type="EMBL" id="RLQ92312.1"/>
    </source>
</evidence>